<dbReference type="EMBL" id="VYQB01000050">
    <property type="protein sequence ID" value="KAA9010814.1"/>
    <property type="molecule type" value="Genomic_DNA"/>
</dbReference>
<protein>
    <submittedName>
        <fullName evidence="6">Helix-turn-helix domain-containing protein</fullName>
    </submittedName>
</protein>
<accession>A0A5J5HNC3</accession>
<dbReference type="RefSeq" id="WP_054435807.1">
    <property type="nucleotide sequence ID" value="NZ_JBNNIY010000063.1"/>
</dbReference>
<keyword evidence="3" id="KW-0804">Transcription</keyword>
<dbReference type="GO" id="GO:0003677">
    <property type="term" value="F:DNA binding"/>
    <property type="evidence" value="ECO:0007669"/>
    <property type="project" value="UniProtKB-KW"/>
</dbReference>
<keyword evidence="1" id="KW-0805">Transcription regulation</keyword>
<sequence>MSVELLSIGKLATATGTKVETIRYYESVGLLAPPGRTKGNYRAYSAQHLARLSFIRRARALGFSIGQVQELLKLADQKGISCKAVDTIARDHLAEIDRKLRDLNTLRSELSSVIVQCGHGTISECRIIETLAPDSAAGG</sequence>
<dbReference type="Gene3D" id="1.10.1660.10">
    <property type="match status" value="1"/>
</dbReference>
<feature type="domain" description="HTH merR-type" evidence="4">
    <location>
        <begin position="5"/>
        <end position="74"/>
    </location>
</feature>
<dbReference type="Pfam" id="PF09278">
    <property type="entry name" value="MerR-DNA-bind"/>
    <property type="match status" value="1"/>
</dbReference>
<dbReference type="InterPro" id="IPR047057">
    <property type="entry name" value="MerR_fam"/>
</dbReference>
<dbReference type="CDD" id="cd04785">
    <property type="entry name" value="HTH_CadR-PbrR-like"/>
    <property type="match status" value="1"/>
</dbReference>
<dbReference type="PROSITE" id="PS50937">
    <property type="entry name" value="HTH_MERR_2"/>
    <property type="match status" value="1"/>
</dbReference>
<dbReference type="SMART" id="SM00422">
    <property type="entry name" value="HTH_MERR"/>
    <property type="match status" value="1"/>
</dbReference>
<dbReference type="InterPro" id="IPR015358">
    <property type="entry name" value="Tscrpt_reg_MerR_DNA-bd"/>
</dbReference>
<gene>
    <name evidence="6" type="ORF">F4U95_24185</name>
    <name evidence="5" type="ORF">F4U96_24325</name>
</gene>
<comment type="caution">
    <text evidence="6">The sequence shown here is derived from an EMBL/GenBank/DDBJ whole genome shotgun (WGS) entry which is preliminary data.</text>
</comment>
<evidence type="ECO:0000259" key="4">
    <source>
        <dbReference type="PROSITE" id="PS50937"/>
    </source>
</evidence>
<dbReference type="Pfam" id="PF00376">
    <property type="entry name" value="MerR"/>
    <property type="match status" value="1"/>
</dbReference>
<dbReference type="AlphaFoldDB" id="A0A5J5HNC3"/>
<evidence type="ECO:0000256" key="2">
    <source>
        <dbReference type="ARBA" id="ARBA00023125"/>
    </source>
</evidence>
<dbReference type="Proteomes" id="UP000326364">
    <property type="component" value="Unassembled WGS sequence"/>
</dbReference>
<evidence type="ECO:0000313" key="5">
    <source>
        <dbReference type="EMBL" id="KAA9010814.1"/>
    </source>
</evidence>
<organism evidence="6 7">
    <name type="scientific">Sphingobium limneticum</name>
    <dbReference type="NCBI Taxonomy" id="1007511"/>
    <lineage>
        <taxon>Bacteria</taxon>
        <taxon>Pseudomonadati</taxon>
        <taxon>Pseudomonadota</taxon>
        <taxon>Alphaproteobacteria</taxon>
        <taxon>Sphingomonadales</taxon>
        <taxon>Sphingomonadaceae</taxon>
        <taxon>Sphingobium</taxon>
    </lineage>
</organism>
<dbReference type="SUPFAM" id="SSF46955">
    <property type="entry name" value="Putative DNA-binding domain"/>
    <property type="match status" value="1"/>
</dbReference>
<reference evidence="7 8" key="1">
    <citation type="submission" date="2019-09" db="EMBL/GenBank/DDBJ databases">
        <authorList>
            <person name="Feng G."/>
        </authorList>
    </citation>
    <scope>NUCLEOTIDE SEQUENCE [LARGE SCALE GENOMIC DNA]</scope>
    <source>
        <strain evidence="6 7">KACC 19283</strain>
        <strain evidence="5 8">KACC 19284</strain>
    </source>
</reference>
<dbReference type="PRINTS" id="PR00040">
    <property type="entry name" value="HTHMERR"/>
</dbReference>
<dbReference type="PANTHER" id="PTHR30204">
    <property type="entry name" value="REDOX-CYCLING DRUG-SENSING TRANSCRIPTIONAL ACTIVATOR SOXR"/>
    <property type="match status" value="1"/>
</dbReference>
<keyword evidence="8" id="KW-1185">Reference proteome</keyword>
<keyword evidence="2" id="KW-0238">DNA-binding</keyword>
<evidence type="ECO:0000313" key="6">
    <source>
        <dbReference type="EMBL" id="KAA9022836.1"/>
    </source>
</evidence>
<dbReference type="Proteomes" id="UP000325933">
    <property type="component" value="Unassembled WGS sequence"/>
</dbReference>
<dbReference type="GO" id="GO:0003700">
    <property type="term" value="F:DNA-binding transcription factor activity"/>
    <property type="evidence" value="ECO:0007669"/>
    <property type="project" value="InterPro"/>
</dbReference>
<proteinExistence type="predicted"/>
<dbReference type="PANTHER" id="PTHR30204:SF94">
    <property type="entry name" value="HEAVY METAL-DEPENDENT TRANSCRIPTIONAL REGULATOR HI_0293-RELATED"/>
    <property type="match status" value="1"/>
</dbReference>
<dbReference type="EMBL" id="VYQA01000048">
    <property type="protein sequence ID" value="KAA9022836.1"/>
    <property type="molecule type" value="Genomic_DNA"/>
</dbReference>
<name>A0A5J5HNC3_9SPHN</name>
<evidence type="ECO:0000256" key="3">
    <source>
        <dbReference type="ARBA" id="ARBA00023163"/>
    </source>
</evidence>
<evidence type="ECO:0000313" key="7">
    <source>
        <dbReference type="Proteomes" id="UP000325933"/>
    </source>
</evidence>
<dbReference type="InterPro" id="IPR009061">
    <property type="entry name" value="DNA-bd_dom_put_sf"/>
</dbReference>
<dbReference type="InterPro" id="IPR000551">
    <property type="entry name" value="MerR-type_HTH_dom"/>
</dbReference>
<evidence type="ECO:0000256" key="1">
    <source>
        <dbReference type="ARBA" id="ARBA00023015"/>
    </source>
</evidence>
<evidence type="ECO:0000313" key="8">
    <source>
        <dbReference type="Proteomes" id="UP000326364"/>
    </source>
</evidence>